<keyword evidence="3" id="KW-1185">Reference proteome</keyword>
<keyword evidence="1" id="KW-0732">Signal</keyword>
<proteinExistence type="predicted"/>
<feature type="chain" id="PRO_5020305268" evidence="1">
    <location>
        <begin position="24"/>
        <end position="67"/>
    </location>
</feature>
<sequence length="67" mass="7353">MFTKLPMLALIVVSTAAVPIVLSENVENTLTVVDESAESRFPCHKPSPDCLDVPEPIVVHEETNKHL</sequence>
<evidence type="ECO:0000313" key="3">
    <source>
        <dbReference type="Proteomes" id="UP000298663"/>
    </source>
</evidence>
<reference evidence="2 3" key="1">
    <citation type="journal article" date="2015" name="Genome Biol.">
        <title>Comparative genomics of Steinernema reveals deeply conserved gene regulatory networks.</title>
        <authorList>
            <person name="Dillman A.R."/>
            <person name="Macchietto M."/>
            <person name="Porter C.F."/>
            <person name="Rogers A."/>
            <person name="Williams B."/>
            <person name="Antoshechkin I."/>
            <person name="Lee M.M."/>
            <person name="Goodwin Z."/>
            <person name="Lu X."/>
            <person name="Lewis E.E."/>
            <person name="Goodrich-Blair H."/>
            <person name="Stock S.P."/>
            <person name="Adams B.J."/>
            <person name="Sternberg P.W."/>
            <person name="Mortazavi A."/>
        </authorList>
    </citation>
    <scope>NUCLEOTIDE SEQUENCE [LARGE SCALE GENOMIC DNA]</scope>
    <source>
        <strain evidence="2 3">ALL</strain>
    </source>
</reference>
<dbReference type="AlphaFoldDB" id="A0A4U5N359"/>
<reference evidence="2 3" key="2">
    <citation type="journal article" date="2019" name="G3 (Bethesda)">
        <title>Hybrid Assembly of the Genome of the Entomopathogenic Nematode Steinernema carpocapsae Identifies the X-Chromosome.</title>
        <authorList>
            <person name="Serra L."/>
            <person name="Macchietto M."/>
            <person name="Macias-Munoz A."/>
            <person name="McGill C.J."/>
            <person name="Rodriguez I.M."/>
            <person name="Rodriguez B."/>
            <person name="Murad R."/>
            <person name="Mortazavi A."/>
        </authorList>
    </citation>
    <scope>NUCLEOTIDE SEQUENCE [LARGE SCALE GENOMIC DNA]</scope>
    <source>
        <strain evidence="2 3">ALL</strain>
    </source>
</reference>
<accession>A0A4U5N359</accession>
<evidence type="ECO:0000313" key="2">
    <source>
        <dbReference type="EMBL" id="TKR76720.1"/>
    </source>
</evidence>
<dbReference type="Proteomes" id="UP000298663">
    <property type="component" value="Unassembled WGS sequence"/>
</dbReference>
<gene>
    <name evidence="2" type="ORF">L596_017824</name>
</gene>
<evidence type="ECO:0000256" key="1">
    <source>
        <dbReference type="SAM" id="SignalP"/>
    </source>
</evidence>
<dbReference type="EMBL" id="AZBU02000005">
    <property type="protein sequence ID" value="TKR76720.1"/>
    <property type="molecule type" value="Genomic_DNA"/>
</dbReference>
<feature type="signal peptide" evidence="1">
    <location>
        <begin position="1"/>
        <end position="23"/>
    </location>
</feature>
<protein>
    <submittedName>
        <fullName evidence="2">Uncharacterized protein</fullName>
    </submittedName>
</protein>
<name>A0A4U5N359_STECR</name>
<organism evidence="2 3">
    <name type="scientific">Steinernema carpocapsae</name>
    <name type="common">Entomopathogenic nematode</name>
    <dbReference type="NCBI Taxonomy" id="34508"/>
    <lineage>
        <taxon>Eukaryota</taxon>
        <taxon>Metazoa</taxon>
        <taxon>Ecdysozoa</taxon>
        <taxon>Nematoda</taxon>
        <taxon>Chromadorea</taxon>
        <taxon>Rhabditida</taxon>
        <taxon>Tylenchina</taxon>
        <taxon>Panagrolaimomorpha</taxon>
        <taxon>Strongyloidoidea</taxon>
        <taxon>Steinernematidae</taxon>
        <taxon>Steinernema</taxon>
    </lineage>
</organism>
<comment type="caution">
    <text evidence="2">The sequence shown here is derived from an EMBL/GenBank/DDBJ whole genome shotgun (WGS) entry which is preliminary data.</text>
</comment>